<dbReference type="InterPro" id="IPR015946">
    <property type="entry name" value="KH_dom-like_a/b"/>
</dbReference>
<dbReference type="EMBL" id="PCRH01000067">
    <property type="protein sequence ID" value="PIP16863.1"/>
    <property type="molecule type" value="Genomic_DNA"/>
</dbReference>
<sequence>MTNLVKELINKMGFECEIETQGAFIDIKTSNHGLLIGQNGESICALQRLIKIIAIKSHKVIPEFTLDINNYRQQKINSLKQIAKESACRACLLKKEIILKPMLAYERRCVHMELANRKDVITESRGQEPGRYIVIQPV</sequence>
<dbReference type="PANTHER" id="PTHR35800:SF1">
    <property type="entry name" value="RNA-BINDING PROTEIN KHPB"/>
    <property type="match status" value="1"/>
</dbReference>
<evidence type="ECO:0000313" key="2">
    <source>
        <dbReference type="EMBL" id="PIP16863.1"/>
    </source>
</evidence>
<dbReference type="InterPro" id="IPR034079">
    <property type="entry name" value="R3H_KhpB"/>
</dbReference>
<evidence type="ECO:0000259" key="1">
    <source>
        <dbReference type="PROSITE" id="PS51061"/>
    </source>
</evidence>
<dbReference type="InterPro" id="IPR001374">
    <property type="entry name" value="R3H_dom"/>
</dbReference>
<dbReference type="PROSITE" id="PS51061">
    <property type="entry name" value="R3H"/>
    <property type="match status" value="1"/>
</dbReference>
<dbReference type="InterPro" id="IPR036867">
    <property type="entry name" value="R3H_dom_sf"/>
</dbReference>
<feature type="domain" description="R3H" evidence="1">
    <location>
        <begin position="73"/>
        <end position="138"/>
    </location>
</feature>
<organism evidence="2 3">
    <name type="scientific">Candidatus Portnoybacteria bacterium CG23_combo_of_CG06-09_8_20_14_all_37_13</name>
    <dbReference type="NCBI Taxonomy" id="1974819"/>
    <lineage>
        <taxon>Bacteria</taxon>
        <taxon>Candidatus Portnoyibacteriota</taxon>
    </lineage>
</organism>
<dbReference type="Gene3D" id="3.30.1370.50">
    <property type="entry name" value="R3H-like domain"/>
    <property type="match status" value="1"/>
</dbReference>
<proteinExistence type="predicted"/>
<name>A0A2G9YDQ8_9BACT</name>
<dbReference type="Proteomes" id="UP000231480">
    <property type="component" value="Unassembled WGS sequence"/>
</dbReference>
<reference evidence="2 3" key="1">
    <citation type="submission" date="2017-09" db="EMBL/GenBank/DDBJ databases">
        <title>Depth-based differentiation of microbial function through sediment-hosted aquifers and enrichment of novel symbionts in the deep terrestrial subsurface.</title>
        <authorList>
            <person name="Probst A.J."/>
            <person name="Ladd B."/>
            <person name="Jarett J.K."/>
            <person name="Geller-Mcgrath D.E."/>
            <person name="Sieber C.M."/>
            <person name="Emerson J.B."/>
            <person name="Anantharaman K."/>
            <person name="Thomas B.C."/>
            <person name="Malmstrom R."/>
            <person name="Stieglmeier M."/>
            <person name="Klingl A."/>
            <person name="Woyke T."/>
            <person name="Ryan C.M."/>
            <person name="Banfield J.F."/>
        </authorList>
    </citation>
    <scope>NUCLEOTIDE SEQUENCE [LARGE SCALE GENOMIC DNA]</scope>
    <source>
        <strain evidence="2">CG23_combo_of_CG06-09_8_20_14_all_37_13</strain>
    </source>
</reference>
<comment type="caution">
    <text evidence="2">The sequence shown here is derived from an EMBL/GenBank/DDBJ whole genome shotgun (WGS) entry which is preliminary data.</text>
</comment>
<dbReference type="Gene3D" id="3.30.300.20">
    <property type="match status" value="1"/>
</dbReference>
<dbReference type="InterPro" id="IPR039247">
    <property type="entry name" value="KhpB"/>
</dbReference>
<dbReference type="AlphaFoldDB" id="A0A2G9YDQ8"/>
<dbReference type="CDD" id="cd02644">
    <property type="entry name" value="R3H_jag"/>
    <property type="match status" value="1"/>
</dbReference>
<gene>
    <name evidence="2" type="ORF">COX44_03085</name>
</gene>
<dbReference type="SUPFAM" id="SSF82708">
    <property type="entry name" value="R3H domain"/>
    <property type="match status" value="1"/>
</dbReference>
<dbReference type="SMART" id="SM00393">
    <property type="entry name" value="R3H"/>
    <property type="match status" value="1"/>
</dbReference>
<dbReference type="PANTHER" id="PTHR35800">
    <property type="entry name" value="PROTEIN JAG"/>
    <property type="match status" value="1"/>
</dbReference>
<evidence type="ECO:0000313" key="3">
    <source>
        <dbReference type="Proteomes" id="UP000231480"/>
    </source>
</evidence>
<protein>
    <recommendedName>
        <fullName evidence="1">R3H domain-containing protein</fullName>
    </recommendedName>
</protein>
<accession>A0A2G9YDQ8</accession>
<dbReference type="GO" id="GO:0003723">
    <property type="term" value="F:RNA binding"/>
    <property type="evidence" value="ECO:0007669"/>
    <property type="project" value="InterPro"/>
</dbReference>
<dbReference type="Pfam" id="PF01424">
    <property type="entry name" value="R3H"/>
    <property type="match status" value="1"/>
</dbReference>